<dbReference type="Proteomes" id="UP000192713">
    <property type="component" value="Unassembled WGS sequence"/>
</dbReference>
<evidence type="ECO:0000256" key="6">
    <source>
        <dbReference type="SAM" id="Phobius"/>
    </source>
</evidence>
<sequence>MDPSLLEWLVTFAGLAAVLGFDLFLVARRVHEPPIREVATRLTFYISLAVAFGVWVWIHHGAKYGMQFFAGWLTEYSLSVDNLFVFVIIINSFNVPKKYRQEALFVGIVLALSFRAVFIAVGGVAAQRLSWTFYLFGAFMAYTAIKLLRHGDHGGPAGDHVSDGAGGGNNFVVRFARTHFNATDRWAGVRFFVRDSGGSWAVTPMFLVALALGTTDLLFAMDSIPAIYGLTRQPYLVFTANVFALMGLRQLYFLLGKLLNRFVYLSQGLALILGFIGVRMVLHAMHTNEVWFINSGRNFNVPEIPTPASLAVVVGVLVLATAASLYRTRGARSESSAE</sequence>
<feature type="transmembrane region" description="Helical" evidence="6">
    <location>
        <begin position="262"/>
        <end position="284"/>
    </location>
</feature>
<feature type="transmembrane region" description="Helical" evidence="6">
    <location>
        <begin position="6"/>
        <end position="26"/>
    </location>
</feature>
<evidence type="ECO:0000313" key="9">
    <source>
        <dbReference type="EMBL" id="ORA81546.1"/>
    </source>
</evidence>
<dbReference type="GO" id="GO:0016020">
    <property type="term" value="C:membrane"/>
    <property type="evidence" value="ECO:0007669"/>
    <property type="project" value="UniProtKB-SubCell"/>
</dbReference>
<evidence type="ECO:0000313" key="7">
    <source>
        <dbReference type="EMBL" id="NDJ88716.1"/>
    </source>
</evidence>
<dbReference type="RefSeq" id="WP_065287557.1">
    <property type="nucleotide sequence ID" value="NZ_JAACYR010000015.1"/>
</dbReference>
<accession>A0A1B8SIA4</accession>
<name>A0A1B8SIA4_9MYCO</name>
<reference evidence="7 12" key="3">
    <citation type="submission" date="2020-01" db="EMBL/GenBank/DDBJ databases">
        <authorList>
            <person name="Sanchez-Estrada R."/>
            <person name="Gonzalez-Y-Merchand J.A."/>
            <person name="Rivera-Gutierrez S."/>
        </authorList>
    </citation>
    <scope>NUCLEOTIDE SEQUENCE [LARGE SCALE GENOMIC DNA]</scope>
    <source>
        <strain evidence="7 12">CST 7247</strain>
    </source>
</reference>
<dbReference type="Pfam" id="PF03741">
    <property type="entry name" value="TerC"/>
    <property type="match status" value="1"/>
</dbReference>
<dbReference type="EMBL" id="MVHU01000006">
    <property type="protein sequence ID" value="ORA81546.1"/>
    <property type="molecule type" value="Genomic_DNA"/>
</dbReference>
<feature type="transmembrane region" description="Helical" evidence="6">
    <location>
        <begin position="131"/>
        <end position="148"/>
    </location>
</feature>
<feature type="transmembrane region" description="Helical" evidence="6">
    <location>
        <begin position="103"/>
        <end position="125"/>
    </location>
</feature>
<dbReference type="PANTHER" id="PTHR30238">
    <property type="entry name" value="MEMBRANE BOUND PREDICTED REDOX MODULATOR"/>
    <property type="match status" value="1"/>
</dbReference>
<evidence type="ECO:0000313" key="12">
    <source>
        <dbReference type="Proteomes" id="UP000466523"/>
    </source>
</evidence>
<keyword evidence="4 6" id="KW-1133">Transmembrane helix</keyword>
<dbReference type="AlphaFoldDB" id="A0A1B8SIA4"/>
<reference evidence="9 11" key="2">
    <citation type="submission" date="2017-02" db="EMBL/GenBank/DDBJ databases">
        <title>The new phylogeny of genus Mycobacterium.</title>
        <authorList>
            <person name="Tortoli E."/>
            <person name="Trovato A."/>
            <person name="Cirillo D.M."/>
        </authorList>
    </citation>
    <scope>NUCLEOTIDE SEQUENCE [LARGE SCALE GENOMIC DNA]</scope>
    <source>
        <strain evidence="9 11">DSM 45093</strain>
    </source>
</reference>
<evidence type="ECO:0000256" key="1">
    <source>
        <dbReference type="ARBA" id="ARBA00004141"/>
    </source>
</evidence>
<dbReference type="PANTHER" id="PTHR30238:SF0">
    <property type="entry name" value="THYLAKOID MEMBRANE PROTEIN TERC, CHLOROPLASTIC"/>
    <property type="match status" value="1"/>
</dbReference>
<proteinExistence type="inferred from homology"/>
<comment type="subcellular location">
    <subcellularLocation>
        <location evidence="1">Membrane</location>
        <topology evidence="1">Multi-pass membrane protein</topology>
    </subcellularLocation>
</comment>
<keyword evidence="10" id="KW-1185">Reference proteome</keyword>
<dbReference type="InterPro" id="IPR005496">
    <property type="entry name" value="Integral_membrane_TerC"/>
</dbReference>
<evidence type="ECO:0000256" key="4">
    <source>
        <dbReference type="ARBA" id="ARBA00022989"/>
    </source>
</evidence>
<comment type="caution">
    <text evidence="8">The sequence shown here is derived from an EMBL/GenBank/DDBJ whole genome shotgun (WGS) entry which is preliminary data.</text>
</comment>
<evidence type="ECO:0000256" key="5">
    <source>
        <dbReference type="ARBA" id="ARBA00023136"/>
    </source>
</evidence>
<evidence type="ECO:0000313" key="8">
    <source>
        <dbReference type="EMBL" id="OBY32449.1"/>
    </source>
</evidence>
<evidence type="ECO:0000256" key="3">
    <source>
        <dbReference type="ARBA" id="ARBA00022692"/>
    </source>
</evidence>
<protein>
    <submittedName>
        <fullName evidence="8">Tellurium resistance protein TerC</fullName>
    </submittedName>
    <submittedName>
        <fullName evidence="7">TerC/Alx family metal homeostasis membrane protein</fullName>
    </submittedName>
</protein>
<keyword evidence="5 6" id="KW-0472">Membrane</keyword>
<feature type="transmembrane region" description="Helical" evidence="6">
    <location>
        <begin position="233"/>
        <end position="255"/>
    </location>
</feature>
<dbReference type="OrthoDB" id="5242957at2"/>
<comment type="similarity">
    <text evidence="2">Belongs to the TerC family.</text>
</comment>
<feature type="transmembrane region" description="Helical" evidence="6">
    <location>
        <begin position="38"/>
        <end position="58"/>
    </location>
</feature>
<evidence type="ECO:0000313" key="11">
    <source>
        <dbReference type="Proteomes" id="UP000192713"/>
    </source>
</evidence>
<dbReference type="EMBL" id="JAACYR010000015">
    <property type="protein sequence ID" value="NDJ88716.1"/>
    <property type="molecule type" value="Genomic_DNA"/>
</dbReference>
<feature type="transmembrane region" description="Helical" evidence="6">
    <location>
        <begin position="304"/>
        <end position="326"/>
    </location>
</feature>
<dbReference type="Proteomes" id="UP000092668">
    <property type="component" value="Unassembled WGS sequence"/>
</dbReference>
<dbReference type="InterPro" id="IPR022369">
    <property type="entry name" value="Integral_membrane_TerC_rswitch"/>
</dbReference>
<keyword evidence="3 6" id="KW-0812">Transmembrane</keyword>
<evidence type="ECO:0000256" key="2">
    <source>
        <dbReference type="ARBA" id="ARBA00007511"/>
    </source>
</evidence>
<reference evidence="8 10" key="1">
    <citation type="submission" date="2015-06" db="EMBL/GenBank/DDBJ databases">
        <title>Genome sequence of Mycobacterium kumamotonense strain Roo.</title>
        <authorList>
            <person name="Greninger A.L."/>
            <person name="Cunningham G."/>
            <person name="Miller S."/>
        </authorList>
    </citation>
    <scope>NUCLEOTIDE SEQUENCE [LARGE SCALE GENOMIC DNA]</scope>
    <source>
        <strain evidence="8 10">Roo</strain>
    </source>
</reference>
<feature type="transmembrane region" description="Helical" evidence="6">
    <location>
        <begin position="70"/>
        <end position="91"/>
    </location>
</feature>
<dbReference type="Proteomes" id="UP000466523">
    <property type="component" value="Unassembled WGS sequence"/>
</dbReference>
<gene>
    <name evidence="8" type="ORF">ACT18_06515</name>
    <name evidence="9" type="ORF">BST28_06010</name>
    <name evidence="7" type="ORF">GWR20_06015</name>
</gene>
<feature type="transmembrane region" description="Helical" evidence="6">
    <location>
        <begin position="200"/>
        <end position="221"/>
    </location>
</feature>
<dbReference type="EMBL" id="LFOE01000006">
    <property type="protein sequence ID" value="OBY32449.1"/>
    <property type="molecule type" value="Genomic_DNA"/>
</dbReference>
<dbReference type="PATRIC" id="fig|354243.3.peg.1361"/>
<dbReference type="STRING" id="354243.BST28_06010"/>
<dbReference type="NCBIfam" id="TIGR03718">
    <property type="entry name" value="R_switched_Alx"/>
    <property type="match status" value="1"/>
</dbReference>
<evidence type="ECO:0000313" key="10">
    <source>
        <dbReference type="Proteomes" id="UP000092668"/>
    </source>
</evidence>
<organism evidence="8 10">
    <name type="scientific">Mycolicibacter kumamotonensis</name>
    <dbReference type="NCBI Taxonomy" id="354243"/>
    <lineage>
        <taxon>Bacteria</taxon>
        <taxon>Bacillati</taxon>
        <taxon>Actinomycetota</taxon>
        <taxon>Actinomycetes</taxon>
        <taxon>Mycobacteriales</taxon>
        <taxon>Mycobacteriaceae</taxon>
        <taxon>Mycolicibacter</taxon>
    </lineage>
</organism>